<dbReference type="RefSeq" id="WP_379908602.1">
    <property type="nucleotide sequence ID" value="NZ_JBHSWE010000001.1"/>
</dbReference>
<dbReference type="PANTHER" id="PTHR43289">
    <property type="entry name" value="MITOGEN-ACTIVATED PROTEIN KINASE KINASE KINASE 20-RELATED"/>
    <property type="match status" value="1"/>
</dbReference>
<evidence type="ECO:0000256" key="2">
    <source>
        <dbReference type="ARBA" id="ARBA00022741"/>
    </source>
</evidence>
<dbReference type="SMART" id="SM00220">
    <property type="entry name" value="S_TKc"/>
    <property type="match status" value="1"/>
</dbReference>
<evidence type="ECO:0000256" key="5">
    <source>
        <dbReference type="PROSITE-ProRule" id="PRU10141"/>
    </source>
</evidence>
<dbReference type="EC" id="2.7.11.1" evidence="7"/>
<dbReference type="CDD" id="cd14014">
    <property type="entry name" value="STKc_PknB_like"/>
    <property type="match status" value="1"/>
</dbReference>
<evidence type="ECO:0000256" key="4">
    <source>
        <dbReference type="ARBA" id="ARBA00022840"/>
    </source>
</evidence>
<dbReference type="SUPFAM" id="SSF56112">
    <property type="entry name" value="Protein kinase-like (PK-like)"/>
    <property type="match status" value="1"/>
</dbReference>
<dbReference type="PANTHER" id="PTHR43289:SF6">
    <property type="entry name" value="SERINE_THREONINE-PROTEIN KINASE NEKL-3"/>
    <property type="match status" value="1"/>
</dbReference>
<dbReference type="Pfam" id="PF00069">
    <property type="entry name" value="Pkinase"/>
    <property type="match status" value="1"/>
</dbReference>
<dbReference type="Gene3D" id="1.10.510.10">
    <property type="entry name" value="Transferase(Phosphotransferase) domain 1"/>
    <property type="match status" value="1"/>
</dbReference>
<feature type="domain" description="Protein kinase" evidence="6">
    <location>
        <begin position="6"/>
        <end position="262"/>
    </location>
</feature>
<keyword evidence="4 5" id="KW-0067">ATP-binding</keyword>
<proteinExistence type="predicted"/>
<comment type="caution">
    <text evidence="7">The sequence shown here is derived from an EMBL/GenBank/DDBJ whole genome shotgun (WGS) entry which is preliminary data.</text>
</comment>
<name>A0ABW1ZY63_9GAMM</name>
<accession>A0ABW1ZY63</accession>
<sequence length="412" mass="45011">MKIPGYQLKNEIGKGGMSTVYLAVQESLDREVALKIMAPALVADEDFRIRFLKEGKIVAKLIHPNIVTVYDIGAFESYYYMALEYASGGNLSQYIQKGLPKEHALLILRHIASALGYAHALGFIHRDVKSANILFRADKTPVLSDFGIAKAAASSGTQLTQAGLAIGTPKYMSPEQTMGKTVTAQSDFYSLGVVFHEMLTRRCPFEGEDSFVIAYKHINAPIPALPSDCAEFQPILDRLLAKSPDNRYSNTQELFSAIDEIRSGGASPLPSATATHVRTSAVSAGGVEGSAAIGLAPESESANAQNLEAEIPPQEKLIATAKSPPFDAVLSCSGIHPLDAVHTEAVWRRGLGNADRWWYLPVYNRRRRQGRDQRPHCGVTSHQEPNRLRQYPHGALAGRRRGVPTDITDRFG</sequence>
<evidence type="ECO:0000256" key="1">
    <source>
        <dbReference type="ARBA" id="ARBA00022679"/>
    </source>
</evidence>
<dbReference type="EMBL" id="JBHSWE010000001">
    <property type="protein sequence ID" value="MFC6670089.1"/>
    <property type="molecule type" value="Genomic_DNA"/>
</dbReference>
<dbReference type="PROSITE" id="PS00108">
    <property type="entry name" value="PROTEIN_KINASE_ST"/>
    <property type="match status" value="1"/>
</dbReference>
<feature type="binding site" evidence="5">
    <location>
        <position position="35"/>
    </location>
    <ligand>
        <name>ATP</name>
        <dbReference type="ChEBI" id="CHEBI:30616"/>
    </ligand>
</feature>
<dbReference type="Gene3D" id="3.30.200.20">
    <property type="entry name" value="Phosphorylase Kinase, domain 1"/>
    <property type="match status" value="1"/>
</dbReference>
<evidence type="ECO:0000256" key="3">
    <source>
        <dbReference type="ARBA" id="ARBA00022777"/>
    </source>
</evidence>
<dbReference type="InterPro" id="IPR017441">
    <property type="entry name" value="Protein_kinase_ATP_BS"/>
</dbReference>
<keyword evidence="3 7" id="KW-0418">Kinase</keyword>
<protein>
    <submittedName>
        <fullName evidence="7">Serine/threonine-protein kinase</fullName>
        <ecNumber evidence="7">2.7.11.1</ecNumber>
    </submittedName>
</protein>
<dbReference type="GO" id="GO:0004674">
    <property type="term" value="F:protein serine/threonine kinase activity"/>
    <property type="evidence" value="ECO:0007669"/>
    <property type="project" value="UniProtKB-EC"/>
</dbReference>
<dbReference type="Proteomes" id="UP001596422">
    <property type="component" value="Unassembled WGS sequence"/>
</dbReference>
<dbReference type="InterPro" id="IPR011009">
    <property type="entry name" value="Kinase-like_dom_sf"/>
</dbReference>
<keyword evidence="1 7" id="KW-0808">Transferase</keyword>
<organism evidence="7 8">
    <name type="scientific">Marinobacterium aestuariivivens</name>
    <dbReference type="NCBI Taxonomy" id="1698799"/>
    <lineage>
        <taxon>Bacteria</taxon>
        <taxon>Pseudomonadati</taxon>
        <taxon>Pseudomonadota</taxon>
        <taxon>Gammaproteobacteria</taxon>
        <taxon>Oceanospirillales</taxon>
        <taxon>Oceanospirillaceae</taxon>
        <taxon>Marinobacterium</taxon>
    </lineage>
</organism>
<reference evidence="8" key="1">
    <citation type="journal article" date="2019" name="Int. J. Syst. Evol. Microbiol.">
        <title>The Global Catalogue of Microorganisms (GCM) 10K type strain sequencing project: providing services to taxonomists for standard genome sequencing and annotation.</title>
        <authorList>
            <consortium name="The Broad Institute Genomics Platform"/>
            <consortium name="The Broad Institute Genome Sequencing Center for Infectious Disease"/>
            <person name="Wu L."/>
            <person name="Ma J."/>
        </authorList>
    </citation>
    <scope>NUCLEOTIDE SEQUENCE [LARGE SCALE GENOMIC DNA]</scope>
    <source>
        <strain evidence="8">NBRC 111756</strain>
    </source>
</reference>
<dbReference type="PROSITE" id="PS00107">
    <property type="entry name" value="PROTEIN_KINASE_ATP"/>
    <property type="match status" value="1"/>
</dbReference>
<dbReference type="PROSITE" id="PS50011">
    <property type="entry name" value="PROTEIN_KINASE_DOM"/>
    <property type="match status" value="1"/>
</dbReference>
<gene>
    <name evidence="7" type="ORF">ACFQDL_08320</name>
</gene>
<keyword evidence="2 5" id="KW-0547">Nucleotide-binding</keyword>
<evidence type="ECO:0000259" key="6">
    <source>
        <dbReference type="PROSITE" id="PS50011"/>
    </source>
</evidence>
<dbReference type="InterPro" id="IPR000719">
    <property type="entry name" value="Prot_kinase_dom"/>
</dbReference>
<evidence type="ECO:0000313" key="8">
    <source>
        <dbReference type="Proteomes" id="UP001596422"/>
    </source>
</evidence>
<keyword evidence="8" id="KW-1185">Reference proteome</keyword>
<dbReference type="InterPro" id="IPR008271">
    <property type="entry name" value="Ser/Thr_kinase_AS"/>
</dbReference>
<evidence type="ECO:0000313" key="7">
    <source>
        <dbReference type="EMBL" id="MFC6670089.1"/>
    </source>
</evidence>